<dbReference type="AlphaFoldDB" id="A0A913Y622"/>
<dbReference type="OrthoDB" id="10070607at2759"/>
<evidence type="ECO:0000256" key="1">
    <source>
        <dbReference type="ARBA" id="ARBA00004141"/>
    </source>
</evidence>
<name>A0A913Y622_EXADI</name>
<evidence type="ECO:0000313" key="7">
    <source>
        <dbReference type="EnsemblMetazoa" id="XP_020914731.1"/>
    </source>
</evidence>
<feature type="transmembrane region" description="Helical" evidence="5">
    <location>
        <begin position="162"/>
        <end position="184"/>
    </location>
</feature>
<dbReference type="PANTHER" id="PTHR23112">
    <property type="entry name" value="G PROTEIN-COUPLED RECEPTOR 157-RELATED"/>
    <property type="match status" value="1"/>
</dbReference>
<dbReference type="InterPro" id="IPR017452">
    <property type="entry name" value="GPCR_Rhodpsn_7TM"/>
</dbReference>
<dbReference type="CDD" id="cd00637">
    <property type="entry name" value="7tm_classA_rhodopsin-like"/>
    <property type="match status" value="1"/>
</dbReference>
<reference evidence="7" key="1">
    <citation type="submission" date="2022-11" db="UniProtKB">
        <authorList>
            <consortium name="EnsemblMetazoa"/>
        </authorList>
    </citation>
    <scope>IDENTIFICATION</scope>
</reference>
<dbReference type="GO" id="GO:0004930">
    <property type="term" value="F:G protein-coupled receptor activity"/>
    <property type="evidence" value="ECO:0007669"/>
    <property type="project" value="InterPro"/>
</dbReference>
<dbReference type="Gene3D" id="1.20.1070.10">
    <property type="entry name" value="Rhodopsin 7-helix transmembrane proteins"/>
    <property type="match status" value="1"/>
</dbReference>
<feature type="transmembrane region" description="Helical" evidence="5">
    <location>
        <begin position="226"/>
        <end position="246"/>
    </location>
</feature>
<evidence type="ECO:0000256" key="3">
    <source>
        <dbReference type="ARBA" id="ARBA00022989"/>
    </source>
</evidence>
<feature type="domain" description="G-protein coupled receptors family 1 profile" evidence="6">
    <location>
        <begin position="59"/>
        <end position="333"/>
    </location>
</feature>
<feature type="transmembrane region" description="Helical" evidence="5">
    <location>
        <begin position="275"/>
        <end position="295"/>
    </location>
</feature>
<dbReference type="PANTHER" id="PTHR23112:SF0">
    <property type="entry name" value="TRANSMEMBRANE PROTEIN 116"/>
    <property type="match status" value="1"/>
</dbReference>
<feature type="transmembrane region" description="Helical" evidence="5">
    <location>
        <begin position="46"/>
        <end position="69"/>
    </location>
</feature>
<proteinExistence type="predicted"/>
<evidence type="ECO:0000256" key="4">
    <source>
        <dbReference type="ARBA" id="ARBA00023136"/>
    </source>
</evidence>
<evidence type="ECO:0000313" key="8">
    <source>
        <dbReference type="Proteomes" id="UP000887567"/>
    </source>
</evidence>
<keyword evidence="4 5" id="KW-0472">Membrane</keyword>
<protein>
    <recommendedName>
        <fullName evidence="6">G-protein coupled receptors family 1 profile domain-containing protein</fullName>
    </recommendedName>
</protein>
<dbReference type="OMA" id="YTISYIW"/>
<dbReference type="InterPro" id="IPR000276">
    <property type="entry name" value="GPCR_Rhodpsn"/>
</dbReference>
<feature type="transmembrane region" description="Helical" evidence="5">
    <location>
        <begin position="81"/>
        <end position="103"/>
    </location>
</feature>
<comment type="subcellular location">
    <subcellularLocation>
        <location evidence="1">Membrane</location>
        <topology evidence="1">Multi-pass membrane protein</topology>
    </subcellularLocation>
</comment>
<evidence type="ECO:0000256" key="5">
    <source>
        <dbReference type="SAM" id="Phobius"/>
    </source>
</evidence>
<sequence length="362" mass="41577">MTTNMADVLSGANVKELMGAIFPNSTFIPMTTLCCDPYKSKVDVVASLYIFTSLLSILGTGSIISCSLWNKIANSSEVHPLFHLALANFLLALTWFVGGIAWVSKSKMNCFYVEVFGEMFLIMSFFLTVNYGINVYIRLRGKTHNLEHLNFSTVSTSNLYKWLFRGLYIASWVIPVITVAPLIYKYKQQREEMKEEPSCSRCLLLFDRPNLRNQEGGVAWAMYDSILMIICLVPSILLLIVLYIMTERIHRKCLRRRGIHTDSQRKSMSNMRKRIILYIMVFIFCWTPALIVAIMEVARKLKTKDSDWELSCRTYIMQSVSAPLQGFLNSIVYGWTRKSFRRATRSRNDAAQRDYGSMLPIT</sequence>
<dbReference type="Proteomes" id="UP000887567">
    <property type="component" value="Unplaced"/>
</dbReference>
<dbReference type="SUPFAM" id="SSF81321">
    <property type="entry name" value="Family A G protein-coupled receptor-like"/>
    <property type="match status" value="1"/>
</dbReference>
<dbReference type="GO" id="GO:0005886">
    <property type="term" value="C:plasma membrane"/>
    <property type="evidence" value="ECO:0007669"/>
    <property type="project" value="TreeGrafter"/>
</dbReference>
<keyword evidence="2 5" id="KW-0812">Transmembrane</keyword>
<dbReference type="GO" id="GO:0007189">
    <property type="term" value="P:adenylate cyclase-activating G protein-coupled receptor signaling pathway"/>
    <property type="evidence" value="ECO:0007669"/>
    <property type="project" value="TreeGrafter"/>
</dbReference>
<dbReference type="Pfam" id="PF00001">
    <property type="entry name" value="7tm_1"/>
    <property type="match status" value="1"/>
</dbReference>
<dbReference type="PROSITE" id="PS50262">
    <property type="entry name" value="G_PROTEIN_RECEP_F1_2"/>
    <property type="match status" value="1"/>
</dbReference>
<dbReference type="RefSeq" id="XP_020914731.1">
    <property type="nucleotide sequence ID" value="XM_021059072.2"/>
</dbReference>
<accession>A0A913Y622</accession>
<evidence type="ECO:0000256" key="2">
    <source>
        <dbReference type="ARBA" id="ARBA00022692"/>
    </source>
</evidence>
<keyword evidence="3 5" id="KW-1133">Transmembrane helix</keyword>
<dbReference type="KEGG" id="epa:110252285"/>
<dbReference type="GeneID" id="110252285"/>
<evidence type="ECO:0000259" key="6">
    <source>
        <dbReference type="PROSITE" id="PS50262"/>
    </source>
</evidence>
<feature type="transmembrane region" description="Helical" evidence="5">
    <location>
        <begin position="315"/>
        <end position="335"/>
    </location>
</feature>
<dbReference type="PRINTS" id="PR00237">
    <property type="entry name" value="GPCRRHODOPSN"/>
</dbReference>
<organism evidence="7 8">
    <name type="scientific">Exaiptasia diaphana</name>
    <name type="common">Tropical sea anemone</name>
    <name type="synonym">Aiptasia pulchella</name>
    <dbReference type="NCBI Taxonomy" id="2652724"/>
    <lineage>
        <taxon>Eukaryota</taxon>
        <taxon>Metazoa</taxon>
        <taxon>Cnidaria</taxon>
        <taxon>Anthozoa</taxon>
        <taxon>Hexacorallia</taxon>
        <taxon>Actiniaria</taxon>
        <taxon>Aiptasiidae</taxon>
        <taxon>Exaiptasia</taxon>
    </lineage>
</organism>
<dbReference type="EnsemblMetazoa" id="XM_021059072.2">
    <property type="protein sequence ID" value="XP_020914731.1"/>
    <property type="gene ID" value="LOC110252285"/>
</dbReference>
<keyword evidence="8" id="KW-1185">Reference proteome</keyword>
<feature type="transmembrane region" description="Helical" evidence="5">
    <location>
        <begin position="115"/>
        <end position="137"/>
    </location>
</feature>